<dbReference type="eggNOG" id="ENOG5032Y9E">
    <property type="taxonomic scope" value="Bacteria"/>
</dbReference>
<gene>
    <name evidence="1" type="ordered locus">Sta7437_1801</name>
</gene>
<evidence type="ECO:0000313" key="1">
    <source>
        <dbReference type="EMBL" id="AFZ35359.1"/>
    </source>
</evidence>
<reference evidence="2" key="1">
    <citation type="journal article" date="2013" name="Proc. Natl. Acad. Sci. U.S.A.">
        <title>Improving the coverage of the cyanobacterial phylum using diversity-driven genome sequencing.</title>
        <authorList>
            <person name="Shih P.M."/>
            <person name="Wu D."/>
            <person name="Latifi A."/>
            <person name="Axen S.D."/>
            <person name="Fewer D.P."/>
            <person name="Talla E."/>
            <person name="Calteau A."/>
            <person name="Cai F."/>
            <person name="Tandeau de Marsac N."/>
            <person name="Rippka R."/>
            <person name="Herdman M."/>
            <person name="Sivonen K."/>
            <person name="Coursin T."/>
            <person name="Laurent T."/>
            <person name="Goodwin L."/>
            <person name="Nolan M."/>
            <person name="Davenport K.W."/>
            <person name="Han C.S."/>
            <person name="Rubin E.M."/>
            <person name="Eisen J.A."/>
            <person name="Woyke T."/>
            <person name="Gugger M."/>
            <person name="Kerfeld C.A."/>
        </authorList>
    </citation>
    <scope>NUCLEOTIDE SEQUENCE [LARGE SCALE GENOMIC DNA]</scope>
    <source>
        <strain evidence="2">ATCC 29371 / PCC 7437</strain>
    </source>
</reference>
<dbReference type="KEGG" id="scs:Sta7437_1801"/>
<keyword evidence="2" id="KW-1185">Reference proteome</keyword>
<evidence type="ECO:0008006" key="3">
    <source>
        <dbReference type="Google" id="ProtNLM"/>
    </source>
</evidence>
<dbReference type="Proteomes" id="UP000010473">
    <property type="component" value="Chromosome"/>
</dbReference>
<sequence length="96" mass="11051">MKNRIWYVSLTALITLVSQTGLTLPPPEDLPEEILRTEIILEARSPITGEPLTAAEYAQLQIEIAQIPFAQELNPELRQLIFLLQIRKLFKTFFPF</sequence>
<dbReference type="HOGENOM" id="CLU_163891_0_0_3"/>
<accession>K9XTG8</accession>
<dbReference type="EMBL" id="CP003653">
    <property type="protein sequence ID" value="AFZ35359.1"/>
    <property type="molecule type" value="Genomic_DNA"/>
</dbReference>
<name>K9XTG8_STAC7</name>
<dbReference type="RefSeq" id="WP_015193030.1">
    <property type="nucleotide sequence ID" value="NC_019748.1"/>
</dbReference>
<organism evidence="1 2">
    <name type="scientific">Stanieria cyanosphaera (strain ATCC 29371 / PCC 7437)</name>
    <dbReference type="NCBI Taxonomy" id="111780"/>
    <lineage>
        <taxon>Bacteria</taxon>
        <taxon>Bacillati</taxon>
        <taxon>Cyanobacteriota</taxon>
        <taxon>Cyanophyceae</taxon>
        <taxon>Pleurocapsales</taxon>
        <taxon>Dermocarpellaceae</taxon>
        <taxon>Stanieria</taxon>
    </lineage>
</organism>
<protein>
    <recommendedName>
        <fullName evidence="3">Glutathione S-transferase</fullName>
    </recommendedName>
</protein>
<proteinExistence type="predicted"/>
<dbReference type="OrthoDB" id="515557at2"/>
<dbReference type="PATRIC" id="fig|111780.3.peg.1881"/>
<evidence type="ECO:0000313" key="2">
    <source>
        <dbReference type="Proteomes" id="UP000010473"/>
    </source>
</evidence>
<dbReference type="STRING" id="111780.Sta7437_1801"/>
<dbReference type="AlphaFoldDB" id="K9XTG8"/>